<organism evidence="2 3">
    <name type="scientific">Halovenus rubra</name>
    <dbReference type="NCBI Taxonomy" id="869890"/>
    <lineage>
        <taxon>Archaea</taxon>
        <taxon>Methanobacteriati</taxon>
        <taxon>Methanobacteriota</taxon>
        <taxon>Stenosarchaea group</taxon>
        <taxon>Halobacteria</taxon>
        <taxon>Halobacteriales</taxon>
        <taxon>Haloarculaceae</taxon>
        <taxon>Halovenus</taxon>
    </lineage>
</organism>
<dbReference type="Proteomes" id="UP001596414">
    <property type="component" value="Unassembled WGS sequence"/>
</dbReference>
<gene>
    <name evidence="2" type="ORF">ACFQJ7_00685</name>
</gene>
<dbReference type="InterPro" id="IPR025870">
    <property type="entry name" value="Glyoxalase-like_dom"/>
</dbReference>
<evidence type="ECO:0000313" key="2">
    <source>
        <dbReference type="EMBL" id="MFC7124559.1"/>
    </source>
</evidence>
<dbReference type="InterPro" id="IPR037523">
    <property type="entry name" value="VOC_core"/>
</dbReference>
<proteinExistence type="predicted"/>
<dbReference type="InterPro" id="IPR029068">
    <property type="entry name" value="Glyas_Bleomycin-R_OHBP_Dase"/>
</dbReference>
<sequence length="274" mass="29923">MNITVDHVPFACRDLEATASEFERLGLVPEYGGVHGNGYTHMSVLGFDNDTYIELISEQKEGDHSFWPAHIRADAGPAAWCIRVPDIISECRRLLNAGQEVHGPLYGSREREDGTLIEWDRAEFGSHANRLLFPFAIEDRTPLSDRVSPSPGVTGGPLTGIGEVVLLADQPAEAIDRFQSLYRCPQPIEISVDGFGTVASIPGVPLAVVGPVTTRLGERMDQFRSGPCACLLATEDLTAARDHHPLGETHNWPGGRVAFFESELLGKRLGVVER</sequence>
<dbReference type="PROSITE" id="PS51819">
    <property type="entry name" value="VOC"/>
    <property type="match status" value="1"/>
</dbReference>
<dbReference type="Pfam" id="PF13468">
    <property type="entry name" value="Glyoxalase_3"/>
    <property type="match status" value="1"/>
</dbReference>
<dbReference type="EMBL" id="JBHSZQ010000001">
    <property type="protein sequence ID" value="MFC7124559.1"/>
    <property type="molecule type" value="Genomic_DNA"/>
</dbReference>
<accession>A0ABD5X3L5</accession>
<reference evidence="2 3" key="1">
    <citation type="journal article" date="2014" name="Int. J. Syst. Evol. Microbiol.">
        <title>Complete genome sequence of Corynebacterium casei LMG S-19264T (=DSM 44701T), isolated from a smear-ripened cheese.</title>
        <authorList>
            <consortium name="US DOE Joint Genome Institute (JGI-PGF)"/>
            <person name="Walter F."/>
            <person name="Albersmeier A."/>
            <person name="Kalinowski J."/>
            <person name="Ruckert C."/>
        </authorList>
    </citation>
    <scope>NUCLEOTIDE SEQUENCE [LARGE SCALE GENOMIC DNA]</scope>
    <source>
        <strain evidence="2 3">CGMCC 4.7215</strain>
    </source>
</reference>
<dbReference type="PANTHER" id="PTHR40265:SF1">
    <property type="entry name" value="GLYOXALASE-LIKE DOMAIN-CONTAINING PROTEIN"/>
    <property type="match status" value="1"/>
</dbReference>
<dbReference type="AlphaFoldDB" id="A0ABD5X3L5"/>
<feature type="domain" description="VOC" evidence="1">
    <location>
        <begin position="4"/>
        <end position="134"/>
    </location>
</feature>
<dbReference type="PANTHER" id="PTHR40265">
    <property type="entry name" value="BLL2707 PROTEIN"/>
    <property type="match status" value="1"/>
</dbReference>
<comment type="caution">
    <text evidence="2">The sequence shown here is derived from an EMBL/GenBank/DDBJ whole genome shotgun (WGS) entry which is preliminary data.</text>
</comment>
<evidence type="ECO:0000313" key="3">
    <source>
        <dbReference type="Proteomes" id="UP001596414"/>
    </source>
</evidence>
<name>A0ABD5X3L5_9EURY</name>
<protein>
    <submittedName>
        <fullName evidence="2">VOC family protein</fullName>
    </submittedName>
</protein>
<dbReference type="Gene3D" id="3.10.180.10">
    <property type="entry name" value="2,3-Dihydroxybiphenyl 1,2-Dioxygenase, domain 1"/>
    <property type="match status" value="1"/>
</dbReference>
<dbReference type="SUPFAM" id="SSF54593">
    <property type="entry name" value="Glyoxalase/Bleomycin resistance protein/Dihydroxybiphenyl dioxygenase"/>
    <property type="match status" value="1"/>
</dbReference>
<evidence type="ECO:0000259" key="1">
    <source>
        <dbReference type="PROSITE" id="PS51819"/>
    </source>
</evidence>
<dbReference type="RefSeq" id="WP_267637728.1">
    <property type="nucleotide sequence ID" value="NZ_JAODIY010000010.1"/>
</dbReference>